<dbReference type="KEGG" id="soe:110801847"/>
<dbReference type="GeneID" id="110801847"/>
<dbReference type="RefSeq" id="XP_021862953.2">
    <property type="nucleotide sequence ID" value="XM_022007261.2"/>
</dbReference>
<sequence>MDSSQSQQQSTNIGSSTGSGSIGAESLSSEGSPPLWRFVTRIEKQGAVGGTWKYRCNFCNENRTSSYSRVRAHLLQIKGQGIACCKKVSRADKLEMQKLDDEFENKKLDSGPREVPLPSESLSHLDSDAMFKKRKSEKSPITRCFGIETRDQLDQEIARMFYTGGLPFNLARNPHYMRSYTFAATHNIAGYKPPGYNKLRTTLLVQEKANVERLMIPLKSTWREKGVTIVTDGWSDPTRKPLINFMATSGNGPIFLKAVNCFGEIKDKFFIANLMKEVIQEVGHQNVVQVITDNAANCKGAGELIESEFPHIYWTPCVVHTLNLALKNICAARNVSNNSETYEECSWITDIHGDAMVIKNFIMNHNMRLAIFQKFSPLKLLSVADTRFASIIVMLKRFKLIKRGLQAMVISDEWTSYREEDMGKANFVKDKIVNDDWWDKLAYIVDFTKPIYDMIRLCDTDKPCLHLVYEMWDSMIEQVKLEIYKKEGRPNSEFSPFYHVVYEILVARWAKSNTPLHCLAHSLNPRFYSDEWLLGDQSRIAPHRDGEISRERMKCFRRLFALNDDVGKVMEEYAQFSMKSGPFEDLTCISRMHSMDPKSWWANFGAQTPLLQSLAFKVLGQPTSSSCSERNWSTYAFIHSLRRNKLNPSRAQDLVYIHNNLRLLSRNSEEYAELYTKMWDVGGDAFDSLEDVGFLEFAELSLDEPDLENVLLVED</sequence>
<gene>
    <name evidence="5" type="primary">LOC110801847</name>
</gene>
<accession>A0A9R0J9K2</accession>
<evidence type="ECO:0000259" key="2">
    <source>
        <dbReference type="Pfam" id="PF04937"/>
    </source>
</evidence>
<dbReference type="SUPFAM" id="SSF53098">
    <property type="entry name" value="Ribonuclease H-like"/>
    <property type="match status" value="1"/>
</dbReference>
<keyword evidence="4" id="KW-1185">Reference proteome</keyword>
<reference evidence="5" key="2">
    <citation type="submission" date="2025-08" db="UniProtKB">
        <authorList>
            <consortium name="RefSeq"/>
        </authorList>
    </citation>
    <scope>IDENTIFICATION</scope>
    <source>
        <tissue evidence="5">Leaf</tissue>
    </source>
</reference>
<feature type="domain" description="DUF659" evidence="2">
    <location>
        <begin position="194"/>
        <end position="337"/>
    </location>
</feature>
<evidence type="ECO:0008006" key="6">
    <source>
        <dbReference type="Google" id="ProtNLM"/>
    </source>
</evidence>
<dbReference type="Proteomes" id="UP000813463">
    <property type="component" value="Chromosome 3"/>
</dbReference>
<dbReference type="InterPro" id="IPR007021">
    <property type="entry name" value="DUF659"/>
</dbReference>
<organism evidence="4 5">
    <name type="scientific">Spinacia oleracea</name>
    <name type="common">Spinach</name>
    <dbReference type="NCBI Taxonomy" id="3562"/>
    <lineage>
        <taxon>Eukaryota</taxon>
        <taxon>Viridiplantae</taxon>
        <taxon>Streptophyta</taxon>
        <taxon>Embryophyta</taxon>
        <taxon>Tracheophyta</taxon>
        <taxon>Spermatophyta</taxon>
        <taxon>Magnoliopsida</taxon>
        <taxon>eudicotyledons</taxon>
        <taxon>Gunneridae</taxon>
        <taxon>Pentapetalae</taxon>
        <taxon>Caryophyllales</taxon>
        <taxon>Chenopodiaceae</taxon>
        <taxon>Chenopodioideae</taxon>
        <taxon>Anserineae</taxon>
        <taxon>Spinacia</taxon>
    </lineage>
</organism>
<feature type="region of interest" description="Disordered" evidence="1">
    <location>
        <begin position="1"/>
        <end position="31"/>
    </location>
</feature>
<dbReference type="Pfam" id="PF05699">
    <property type="entry name" value="Dimer_Tnp_hAT"/>
    <property type="match status" value="1"/>
</dbReference>
<proteinExistence type="predicted"/>
<feature type="compositionally biased region" description="Low complexity" evidence="1">
    <location>
        <begin position="1"/>
        <end position="23"/>
    </location>
</feature>
<dbReference type="InterPro" id="IPR012337">
    <property type="entry name" value="RNaseH-like_sf"/>
</dbReference>
<reference evidence="4" key="1">
    <citation type="journal article" date="2021" name="Nat. Commun.">
        <title>Genomic analyses provide insights into spinach domestication and the genetic basis of agronomic traits.</title>
        <authorList>
            <person name="Cai X."/>
            <person name="Sun X."/>
            <person name="Xu C."/>
            <person name="Sun H."/>
            <person name="Wang X."/>
            <person name="Ge C."/>
            <person name="Zhang Z."/>
            <person name="Wang Q."/>
            <person name="Fei Z."/>
            <person name="Jiao C."/>
            <person name="Wang Q."/>
        </authorList>
    </citation>
    <scope>NUCLEOTIDE SEQUENCE [LARGE SCALE GENOMIC DNA]</scope>
    <source>
        <strain evidence="4">cv. Varoflay</strain>
    </source>
</reference>
<dbReference type="InterPro" id="IPR008906">
    <property type="entry name" value="HATC_C_dom"/>
</dbReference>
<evidence type="ECO:0000313" key="5">
    <source>
        <dbReference type="RefSeq" id="XP_021862953.2"/>
    </source>
</evidence>
<dbReference type="PANTHER" id="PTHR32166">
    <property type="entry name" value="OSJNBA0013A04.12 PROTEIN"/>
    <property type="match status" value="1"/>
</dbReference>
<evidence type="ECO:0000313" key="4">
    <source>
        <dbReference type="Proteomes" id="UP000813463"/>
    </source>
</evidence>
<evidence type="ECO:0000259" key="3">
    <source>
        <dbReference type="Pfam" id="PF05699"/>
    </source>
</evidence>
<dbReference type="GO" id="GO:0046983">
    <property type="term" value="F:protein dimerization activity"/>
    <property type="evidence" value="ECO:0007669"/>
    <property type="project" value="InterPro"/>
</dbReference>
<dbReference type="AlphaFoldDB" id="A0A9R0J9K2"/>
<dbReference type="Pfam" id="PF04937">
    <property type="entry name" value="DUF659"/>
    <property type="match status" value="1"/>
</dbReference>
<protein>
    <recommendedName>
        <fullName evidence="6">BED-type domain-containing protein</fullName>
    </recommendedName>
</protein>
<feature type="domain" description="HAT C-terminal dimerisation" evidence="3">
    <location>
        <begin position="590"/>
        <end position="661"/>
    </location>
</feature>
<dbReference type="PANTHER" id="PTHR32166:SF81">
    <property type="entry name" value="OS06G0658400 PROTEIN"/>
    <property type="match status" value="1"/>
</dbReference>
<name>A0A9R0J9K2_SPIOL</name>
<evidence type="ECO:0000256" key="1">
    <source>
        <dbReference type="SAM" id="MobiDB-lite"/>
    </source>
</evidence>